<dbReference type="Pfam" id="PF18730">
    <property type="entry name" value="HEPN_Cthe2314"/>
    <property type="match status" value="1"/>
</dbReference>
<protein>
    <recommendedName>
        <fullName evidence="1">Cthe-2314-like HEPN domain-containing protein</fullName>
    </recommendedName>
</protein>
<dbReference type="Proteomes" id="UP000622653">
    <property type="component" value="Unassembled WGS sequence"/>
</dbReference>
<evidence type="ECO:0000313" key="3">
    <source>
        <dbReference type="Proteomes" id="UP000622653"/>
    </source>
</evidence>
<name>A0A8J7KLR6_9BACL</name>
<proteinExistence type="predicted"/>
<organism evidence="2 3">
    <name type="scientific">Savagea serpentis</name>
    <dbReference type="NCBI Taxonomy" id="2785297"/>
    <lineage>
        <taxon>Bacteria</taxon>
        <taxon>Bacillati</taxon>
        <taxon>Bacillota</taxon>
        <taxon>Bacilli</taxon>
        <taxon>Bacillales</taxon>
        <taxon>Caryophanaceae</taxon>
        <taxon>Savagea</taxon>
    </lineage>
</organism>
<dbReference type="InterPro" id="IPR041394">
    <property type="entry name" value="HEPN_Cthe2314"/>
</dbReference>
<comment type="caution">
    <text evidence="2">The sequence shown here is derived from an EMBL/GenBank/DDBJ whole genome shotgun (WGS) entry which is preliminary data.</text>
</comment>
<accession>A0A8J7KLR6</accession>
<dbReference type="RefSeq" id="WP_194563136.1">
    <property type="nucleotide sequence ID" value="NZ_JADKPV010000005.1"/>
</dbReference>
<dbReference type="AlphaFoldDB" id="A0A8J7KLR6"/>
<reference evidence="2" key="1">
    <citation type="submission" date="2020-11" db="EMBL/GenBank/DDBJ databases">
        <title>Multidrug resistant novel bacterium Savagea serpentis sp. nov., isolated from the scats of a vine snake (Ahaetulla nasuta).</title>
        <authorList>
            <person name="Venkata Ramana V."/>
            <person name="Vikas Patil S."/>
            <person name="Yogita Lugani V."/>
        </authorList>
    </citation>
    <scope>NUCLEOTIDE SEQUENCE</scope>
    <source>
        <strain evidence="2">SN6</strain>
    </source>
</reference>
<keyword evidence="3" id="KW-1185">Reference proteome</keyword>
<feature type="domain" description="Cthe-2314-like HEPN" evidence="1">
    <location>
        <begin position="66"/>
        <end position="234"/>
    </location>
</feature>
<evidence type="ECO:0000259" key="1">
    <source>
        <dbReference type="Pfam" id="PF18730"/>
    </source>
</evidence>
<dbReference type="EMBL" id="JADKPV010000005">
    <property type="protein sequence ID" value="MBF4501649.1"/>
    <property type="molecule type" value="Genomic_DNA"/>
</dbReference>
<gene>
    <name evidence="2" type="ORF">IRY55_09765</name>
</gene>
<sequence length="241" mass="28373">MGTSLGWLKGQVDNISFDESLFHISYGDNKYIFGAIHTVEEDEVDIFAISSIYDTIIDLNTKIKYSFDAVVKCNPSENLMEHKMFEKPSENEMKALYYIENMIFRTSTLWDMLAQLCNVFWKINRPIDKIYTGAFFHDYSQGKNKKIFAKDVYNYFKETDEIKGDLEKWKGNFEYIKEYRNKMTHRNSPNITSLSNFGMQLRPPAIFILKRVTEDYLKAIKFIKRILDDIFTELEKGTPSE</sequence>
<evidence type="ECO:0000313" key="2">
    <source>
        <dbReference type="EMBL" id="MBF4501649.1"/>
    </source>
</evidence>